<reference evidence="1" key="1">
    <citation type="submission" date="2020-05" db="EMBL/GenBank/DDBJ databases">
        <authorList>
            <person name="Chiriac C."/>
            <person name="Salcher M."/>
            <person name="Ghai R."/>
            <person name="Kavagutti S V."/>
        </authorList>
    </citation>
    <scope>NUCLEOTIDE SEQUENCE</scope>
</reference>
<gene>
    <name evidence="1" type="ORF">UFOPK4049_00556</name>
</gene>
<accession>A0A6J7PCS7</accession>
<dbReference type="AlphaFoldDB" id="A0A6J7PCS7"/>
<evidence type="ECO:0000313" key="1">
    <source>
        <dbReference type="EMBL" id="CAB5002891.1"/>
    </source>
</evidence>
<proteinExistence type="predicted"/>
<name>A0A6J7PCS7_9ZZZZ</name>
<protein>
    <submittedName>
        <fullName evidence="1">Unannotated protein</fullName>
    </submittedName>
</protein>
<organism evidence="1">
    <name type="scientific">freshwater metagenome</name>
    <dbReference type="NCBI Taxonomy" id="449393"/>
    <lineage>
        <taxon>unclassified sequences</taxon>
        <taxon>metagenomes</taxon>
        <taxon>ecological metagenomes</taxon>
    </lineage>
</organism>
<sequence length="343" mass="36974">MGMRDLFHRGKDSTPEYVGYSNNIRAGIRANNFVISLSTCADEVAVRISRTDTLFTVIEYSSEIADALASIVSHPNTASAFLLSYGCELKSSREFAVELRGLNPNIEFLELENGNLSEFAMTMGPAVMQELKFQASPGLENIESPLIAVIAPQSDEKIAAVLQVLRDAKIEVREIFASTNQRTALVDAAKFGALAIVNFTDGNDYPSGTYISPVINVASNSDFHQSIAADFDLGVGATPDEILLRVQETIGRSPTASEVARSFEPFGALLDSSEKLQVLNAVLSNFARDLAQNFSTIDAKIAIATGSEINEIAQCASDGYEIFAVTDHGSLFGLAEALTKRLQ</sequence>
<dbReference type="EMBL" id="CAFBPB010000055">
    <property type="protein sequence ID" value="CAB5002891.1"/>
    <property type="molecule type" value="Genomic_DNA"/>
</dbReference>